<dbReference type="Gene3D" id="3.60.21.10">
    <property type="match status" value="1"/>
</dbReference>
<evidence type="ECO:0000313" key="5">
    <source>
        <dbReference type="Proteomes" id="UP000054821"/>
    </source>
</evidence>
<comment type="caution">
    <text evidence="4">The sequence shown here is derived from an EMBL/GenBank/DDBJ whole genome shotgun (WGS) entry which is preliminary data.</text>
</comment>
<organism evidence="4 5">
    <name type="scientific">Trichoderma gamsii</name>
    <dbReference type="NCBI Taxonomy" id="398673"/>
    <lineage>
        <taxon>Eukaryota</taxon>
        <taxon>Fungi</taxon>
        <taxon>Dikarya</taxon>
        <taxon>Ascomycota</taxon>
        <taxon>Pezizomycotina</taxon>
        <taxon>Sordariomycetes</taxon>
        <taxon>Hypocreomycetidae</taxon>
        <taxon>Hypocreales</taxon>
        <taxon>Hypocreaceae</taxon>
        <taxon>Trichoderma</taxon>
    </lineage>
</organism>
<dbReference type="SUPFAM" id="SSF56300">
    <property type="entry name" value="Metallo-dependent phosphatases"/>
    <property type="match status" value="1"/>
</dbReference>
<dbReference type="Gene3D" id="3.10.310.10">
    <property type="entry name" value="Diaminopimelate Epimerase, Chain A, domain 1"/>
    <property type="match status" value="2"/>
</dbReference>
<name>A0A2P4Z8R2_9HYPO</name>
<dbReference type="AlphaFoldDB" id="A0A2P4Z8R2"/>
<dbReference type="InterPro" id="IPR029052">
    <property type="entry name" value="Metallo-depent_PP-like"/>
</dbReference>
<evidence type="ECO:0000256" key="2">
    <source>
        <dbReference type="ARBA" id="ARBA00023235"/>
    </source>
</evidence>
<dbReference type="GeneID" id="29989781"/>
<evidence type="ECO:0000256" key="1">
    <source>
        <dbReference type="ARBA" id="ARBA00007673"/>
    </source>
</evidence>
<dbReference type="SUPFAM" id="SSF54506">
    <property type="entry name" value="Diaminopimelate epimerase-like"/>
    <property type="match status" value="2"/>
</dbReference>
<evidence type="ECO:0000313" key="4">
    <source>
        <dbReference type="EMBL" id="PON20678.1"/>
    </source>
</evidence>
<dbReference type="GO" id="GO:0016853">
    <property type="term" value="F:isomerase activity"/>
    <property type="evidence" value="ECO:0007669"/>
    <property type="project" value="UniProtKB-KW"/>
</dbReference>
<dbReference type="InterPro" id="IPR007400">
    <property type="entry name" value="PrpF-like"/>
</dbReference>
<dbReference type="RefSeq" id="XP_018657100.1">
    <property type="nucleotide sequence ID" value="XM_018809698.2"/>
</dbReference>
<keyword evidence="2" id="KW-0413">Isomerase</keyword>
<sequence>MAHADQHGIPCAFIRGGTSKALFFHERNLPPPGPLRDTVLKRLMGSPDVQQVDGMGGRSTHTSKIAIVRPSDRQGVDVDFTFAQVSVDQDMISYKGNCGNISSAVGPFAIDEGLLGKSANTTYSANDDTAVTEVRIYNTNTQRILHAHVPMDKKSGFSITVGNATIAGVPGTSASIWMDYKDAVGGSRLKGIVPTGRTIDTLNVQGKKVDCTICDVANISVFVRATDVGLTGSESAKDINTHATAIALCKELRGKAAQLIGMCADWELVDEQSPGLPFVILVAPPTHDAADLAVRVIFMNRCHDSIAGTAAVGVAACSRIPNSVLSEILREGTSERNAVQIGHPEGIMPISIRTKAADQASDLIEFDMLAFERTSRRIMSGSVFIPKQIWNGDGRTRKEMLPQKTHLLMTGDINLLNVDDSTEPFRRVVDSLSAADIVISNLECVLGMPEQAYSIQHEGLFANPIVGAEALHIGKIAAVGLANNINYGARNILGSIATLDKAGIPHTGAGANIEAARKPVIVERGGRKYGFLQRTSVYWPRDHAADATGAGVAPLPGHTAYEAHMYRYHSKIPPVNRPEIPPLVTTWADPQYLAMFTDDIKSLRPQVDVLIASCHWGLGKEVLTYMEQIAKAAIDAGADVVMGHGPHHPLPISFYNQKPIFYGLGSFSFHMGHLGLAHGDWVGLLGSLEFHEENSAGGAKVSFRFVRHNKDNETYLSHPEDEKDTVAMLTATSQKYGATLWADGDSIYAKPS</sequence>
<feature type="domain" description="Capsule synthesis protein CapA" evidence="3">
    <location>
        <begin position="406"/>
        <end position="671"/>
    </location>
</feature>
<dbReference type="STRING" id="398673.A0A2P4Z8R2"/>
<evidence type="ECO:0000259" key="3">
    <source>
        <dbReference type="SMART" id="SM00854"/>
    </source>
</evidence>
<comment type="similarity">
    <text evidence="1">Belongs to the PrpF family.</text>
</comment>
<gene>
    <name evidence="4" type="ORF">TGAM01_v210463</name>
</gene>
<protein>
    <submittedName>
        <fullName evidence="4">Methylitaconate delta2-delta3-isomerase</fullName>
    </submittedName>
</protein>
<dbReference type="Pfam" id="PF09587">
    <property type="entry name" value="PGA_cap"/>
    <property type="match status" value="1"/>
</dbReference>
<keyword evidence="5" id="KW-1185">Reference proteome</keyword>
<dbReference type="Pfam" id="PF04303">
    <property type="entry name" value="PrpF"/>
    <property type="match status" value="1"/>
</dbReference>
<dbReference type="EMBL" id="JPDN02000063">
    <property type="protein sequence ID" value="PON20678.1"/>
    <property type="molecule type" value="Genomic_DNA"/>
</dbReference>
<dbReference type="SMART" id="SM00854">
    <property type="entry name" value="PGA_cap"/>
    <property type="match status" value="1"/>
</dbReference>
<dbReference type="PANTHER" id="PTHR43709:SF2">
    <property type="entry name" value="DUF453 DOMAIN PROTEIN (AFU_ORTHOLOGUE AFUA_6G00360)"/>
    <property type="match status" value="1"/>
</dbReference>
<dbReference type="PANTHER" id="PTHR43709">
    <property type="entry name" value="ACONITATE ISOMERASE-RELATED"/>
    <property type="match status" value="1"/>
</dbReference>
<reference evidence="4 5" key="1">
    <citation type="journal article" date="2016" name="Genome Announc.">
        <title>Draft Whole-Genome Sequence of Trichoderma gamsii T6085, a Promising Biocontrol Agent of Fusarium Head Blight on Wheat.</title>
        <authorList>
            <person name="Baroncelli R."/>
            <person name="Zapparata A."/>
            <person name="Piaggeschi G."/>
            <person name="Sarrocco S."/>
            <person name="Vannacci G."/>
        </authorList>
    </citation>
    <scope>NUCLEOTIDE SEQUENCE [LARGE SCALE GENOMIC DNA]</scope>
    <source>
        <strain evidence="4 5">T6085</strain>
    </source>
</reference>
<dbReference type="InterPro" id="IPR019079">
    <property type="entry name" value="Capsule_synth_CapA"/>
</dbReference>
<accession>A0A2P4Z8R2</accession>
<dbReference type="Proteomes" id="UP000054821">
    <property type="component" value="Unassembled WGS sequence"/>
</dbReference>
<proteinExistence type="inferred from homology"/>